<protein>
    <recommendedName>
        <fullName evidence="3 7">Dihydrofolate reductase</fullName>
        <ecNumber evidence="3 7">1.5.1.3</ecNumber>
    </recommendedName>
</protein>
<dbReference type="InterPro" id="IPR012259">
    <property type="entry name" value="DHFR"/>
</dbReference>
<evidence type="ECO:0000256" key="1">
    <source>
        <dbReference type="ARBA" id="ARBA00004903"/>
    </source>
</evidence>
<organism evidence="10 11">
    <name type="scientific">Lactiplantibacillus garii</name>
    <dbReference type="NCBI Taxonomy" id="2306423"/>
    <lineage>
        <taxon>Bacteria</taxon>
        <taxon>Bacillati</taxon>
        <taxon>Bacillota</taxon>
        <taxon>Bacilli</taxon>
        <taxon>Lactobacillales</taxon>
        <taxon>Lactobacillaceae</taxon>
        <taxon>Lactiplantibacillus</taxon>
    </lineage>
</organism>
<keyword evidence="6 7" id="KW-0560">Oxidoreductase</keyword>
<dbReference type="Gene3D" id="3.40.430.10">
    <property type="entry name" value="Dihydrofolate Reductase, subunit A"/>
    <property type="match status" value="1"/>
</dbReference>
<dbReference type="SUPFAM" id="SSF53597">
    <property type="entry name" value="Dihydrofolate reductase-like"/>
    <property type="match status" value="1"/>
</dbReference>
<dbReference type="PROSITE" id="PS00075">
    <property type="entry name" value="DHFR_1"/>
    <property type="match status" value="1"/>
</dbReference>
<dbReference type="InterPro" id="IPR001796">
    <property type="entry name" value="DHFR_dom"/>
</dbReference>
<comment type="function">
    <text evidence="7">Key enzyme in folate metabolism. Catalyzes an essential reaction for de novo glycine and purine synthesis, and for DNA precursor synthesis.</text>
</comment>
<evidence type="ECO:0000313" key="11">
    <source>
        <dbReference type="Proteomes" id="UP000283633"/>
    </source>
</evidence>
<comment type="pathway">
    <text evidence="1 7">Cofactor biosynthesis; tetrahydrofolate biosynthesis; 5,6,7,8-tetrahydrofolate from 7,8-dihydrofolate: step 1/1.</text>
</comment>
<comment type="caution">
    <text evidence="10">The sequence shown here is derived from an EMBL/GenBank/DDBJ whole genome shotgun (WGS) entry which is preliminary data.</text>
</comment>
<evidence type="ECO:0000259" key="9">
    <source>
        <dbReference type="PROSITE" id="PS51330"/>
    </source>
</evidence>
<dbReference type="EC" id="1.5.1.3" evidence="3 7"/>
<evidence type="ECO:0000313" key="10">
    <source>
        <dbReference type="EMBL" id="RRK10975.1"/>
    </source>
</evidence>
<dbReference type="GO" id="GO:0005829">
    <property type="term" value="C:cytosol"/>
    <property type="evidence" value="ECO:0007669"/>
    <property type="project" value="TreeGrafter"/>
</dbReference>
<dbReference type="GO" id="GO:0050661">
    <property type="term" value="F:NADP binding"/>
    <property type="evidence" value="ECO:0007669"/>
    <property type="project" value="InterPro"/>
</dbReference>
<sequence length="163" mass="18849">MIALIWAEDQNGLIGANGQLPWHLPADMHRFKTLTTNHDVVMGRKTFDGFKRPLPHRTNWVLSHRDLTLPVGVKQLRHLDELWALNAERPNELIFVIGGAGVFEAVLPSADRLYRTKIKHAFDGGDTWMPTVDYEQWQLSRHVDGMVDAKNRYPFSFDDFTRR</sequence>
<dbReference type="EMBL" id="QWZQ01000011">
    <property type="protein sequence ID" value="RRK10975.1"/>
    <property type="molecule type" value="Genomic_DNA"/>
</dbReference>
<reference evidence="10 11" key="1">
    <citation type="submission" date="2018-08" db="EMBL/GenBank/DDBJ databases">
        <title>Genome Lactobacillus garii FI11369.</title>
        <authorList>
            <person name="Diaz M."/>
            <person name="Narbad A."/>
        </authorList>
    </citation>
    <scope>NUCLEOTIDE SEQUENCE [LARGE SCALE GENOMIC DNA]</scope>
    <source>
        <strain evidence="10 11">FI11369</strain>
    </source>
</reference>
<dbReference type="AlphaFoldDB" id="A0A3R8QS83"/>
<dbReference type="PIRSF" id="PIRSF000194">
    <property type="entry name" value="DHFR"/>
    <property type="match status" value="1"/>
</dbReference>
<dbReference type="PANTHER" id="PTHR48069">
    <property type="entry name" value="DIHYDROFOLATE REDUCTASE"/>
    <property type="match status" value="1"/>
</dbReference>
<proteinExistence type="inferred from homology"/>
<dbReference type="Proteomes" id="UP000283633">
    <property type="component" value="Unassembled WGS sequence"/>
</dbReference>
<dbReference type="GO" id="GO:0046654">
    <property type="term" value="P:tetrahydrofolate biosynthetic process"/>
    <property type="evidence" value="ECO:0007669"/>
    <property type="project" value="UniProtKB-UniPathway"/>
</dbReference>
<comment type="similarity">
    <text evidence="2 7 8">Belongs to the dihydrofolate reductase family.</text>
</comment>
<dbReference type="PANTHER" id="PTHR48069:SF3">
    <property type="entry name" value="DIHYDROFOLATE REDUCTASE"/>
    <property type="match status" value="1"/>
</dbReference>
<name>A0A3R8QS83_9LACO</name>
<dbReference type="GO" id="GO:0004146">
    <property type="term" value="F:dihydrofolate reductase activity"/>
    <property type="evidence" value="ECO:0007669"/>
    <property type="project" value="UniProtKB-EC"/>
</dbReference>
<evidence type="ECO:0000256" key="5">
    <source>
        <dbReference type="ARBA" id="ARBA00022857"/>
    </source>
</evidence>
<evidence type="ECO:0000256" key="4">
    <source>
        <dbReference type="ARBA" id="ARBA00022563"/>
    </source>
</evidence>
<dbReference type="PRINTS" id="PR00070">
    <property type="entry name" value="DHFR"/>
</dbReference>
<dbReference type="UniPathway" id="UPA00077">
    <property type="reaction ID" value="UER00158"/>
</dbReference>
<dbReference type="GO" id="GO:0046452">
    <property type="term" value="P:dihydrofolate metabolic process"/>
    <property type="evidence" value="ECO:0007669"/>
    <property type="project" value="TreeGrafter"/>
</dbReference>
<dbReference type="Pfam" id="PF00186">
    <property type="entry name" value="DHFR_1"/>
    <property type="match status" value="1"/>
</dbReference>
<comment type="catalytic activity">
    <reaction evidence="7">
        <text>(6S)-5,6,7,8-tetrahydrofolate + NADP(+) = 7,8-dihydrofolate + NADPH + H(+)</text>
        <dbReference type="Rhea" id="RHEA:15009"/>
        <dbReference type="ChEBI" id="CHEBI:15378"/>
        <dbReference type="ChEBI" id="CHEBI:57451"/>
        <dbReference type="ChEBI" id="CHEBI:57453"/>
        <dbReference type="ChEBI" id="CHEBI:57783"/>
        <dbReference type="ChEBI" id="CHEBI:58349"/>
        <dbReference type="EC" id="1.5.1.3"/>
    </reaction>
</comment>
<dbReference type="CDD" id="cd00209">
    <property type="entry name" value="DHFR"/>
    <property type="match status" value="1"/>
</dbReference>
<evidence type="ECO:0000256" key="7">
    <source>
        <dbReference type="PIRNR" id="PIRNR000194"/>
    </source>
</evidence>
<dbReference type="OrthoDB" id="9804315at2"/>
<evidence type="ECO:0000256" key="6">
    <source>
        <dbReference type="ARBA" id="ARBA00023002"/>
    </source>
</evidence>
<keyword evidence="4 7" id="KW-0554">One-carbon metabolism</keyword>
<dbReference type="GO" id="GO:0006730">
    <property type="term" value="P:one-carbon metabolic process"/>
    <property type="evidence" value="ECO:0007669"/>
    <property type="project" value="UniProtKB-KW"/>
</dbReference>
<accession>A0A3R8QS83</accession>
<evidence type="ECO:0000256" key="3">
    <source>
        <dbReference type="ARBA" id="ARBA00012856"/>
    </source>
</evidence>
<evidence type="ECO:0000256" key="2">
    <source>
        <dbReference type="ARBA" id="ARBA00009539"/>
    </source>
</evidence>
<feature type="domain" description="DHFR" evidence="9">
    <location>
        <begin position="1"/>
        <end position="162"/>
    </location>
</feature>
<keyword evidence="5 7" id="KW-0521">NADP</keyword>
<keyword evidence="11" id="KW-1185">Reference proteome</keyword>
<evidence type="ECO:0000256" key="8">
    <source>
        <dbReference type="RuleBase" id="RU004474"/>
    </source>
</evidence>
<dbReference type="RefSeq" id="WP_125071761.1">
    <property type="nucleotide sequence ID" value="NZ_QWZQ01000011.1"/>
</dbReference>
<gene>
    <name evidence="10" type="ORF">D1831_04655</name>
</gene>
<dbReference type="PROSITE" id="PS51330">
    <property type="entry name" value="DHFR_2"/>
    <property type="match status" value="1"/>
</dbReference>
<dbReference type="GO" id="GO:0046655">
    <property type="term" value="P:folic acid metabolic process"/>
    <property type="evidence" value="ECO:0007669"/>
    <property type="project" value="TreeGrafter"/>
</dbReference>
<dbReference type="InterPro" id="IPR017925">
    <property type="entry name" value="DHFR_CS"/>
</dbReference>
<dbReference type="InterPro" id="IPR024072">
    <property type="entry name" value="DHFR-like_dom_sf"/>
</dbReference>